<dbReference type="InterPro" id="IPR002677">
    <property type="entry name" value="Ribosomal_bL32"/>
</dbReference>
<protein>
    <recommendedName>
        <fullName evidence="4 5">Large ribosomal subunit protein bL32</fullName>
    </recommendedName>
</protein>
<dbReference type="InterPro" id="IPR011332">
    <property type="entry name" value="Ribosomal_zn-bd"/>
</dbReference>
<reference evidence="8" key="1">
    <citation type="journal article" date="2019" name="Int. J. Syst. Evol. Microbiol.">
        <title>The Global Catalogue of Microorganisms (GCM) 10K type strain sequencing project: providing services to taxonomists for standard genome sequencing and annotation.</title>
        <authorList>
            <consortium name="The Broad Institute Genomics Platform"/>
            <consortium name="The Broad Institute Genome Sequencing Center for Infectious Disease"/>
            <person name="Wu L."/>
            <person name="Ma J."/>
        </authorList>
    </citation>
    <scope>NUCLEOTIDE SEQUENCE [LARGE SCALE GENOMIC DNA]</scope>
    <source>
        <strain evidence="8">JCM 6833</strain>
    </source>
</reference>
<evidence type="ECO:0000313" key="7">
    <source>
        <dbReference type="EMBL" id="GAA2605437.1"/>
    </source>
</evidence>
<keyword evidence="8" id="KW-1185">Reference proteome</keyword>
<feature type="region of interest" description="Disordered" evidence="6">
    <location>
        <begin position="1"/>
        <end position="22"/>
    </location>
</feature>
<comment type="caution">
    <text evidence="7">The sequence shown here is derived from an EMBL/GenBank/DDBJ whole genome shotgun (WGS) entry which is preliminary data.</text>
</comment>
<sequence length="57" mass="6602">MAVPKRKKSRSNTRKRRSQWKADRPDLVPITVEGSRILVPRNLVRAYQNGLLRDTAT</sequence>
<keyword evidence="2 5" id="KW-0689">Ribosomal protein</keyword>
<evidence type="ECO:0000256" key="1">
    <source>
        <dbReference type="ARBA" id="ARBA00008560"/>
    </source>
</evidence>
<organism evidence="7 8">
    <name type="scientific">Actinomadura fulvescens</name>
    <dbReference type="NCBI Taxonomy" id="46160"/>
    <lineage>
        <taxon>Bacteria</taxon>
        <taxon>Bacillati</taxon>
        <taxon>Actinomycetota</taxon>
        <taxon>Actinomycetes</taxon>
        <taxon>Streptosporangiales</taxon>
        <taxon>Thermomonosporaceae</taxon>
        <taxon>Actinomadura</taxon>
    </lineage>
</organism>
<keyword evidence="3 5" id="KW-0687">Ribonucleoprotein</keyword>
<evidence type="ECO:0000256" key="3">
    <source>
        <dbReference type="ARBA" id="ARBA00023274"/>
    </source>
</evidence>
<dbReference type="Proteomes" id="UP001501509">
    <property type="component" value="Unassembled WGS sequence"/>
</dbReference>
<gene>
    <name evidence="7" type="primary">rpmF_2</name>
    <name evidence="5" type="synonym">rpmF</name>
    <name evidence="7" type="ORF">GCM10010411_44510</name>
</gene>
<evidence type="ECO:0000256" key="6">
    <source>
        <dbReference type="SAM" id="MobiDB-lite"/>
    </source>
</evidence>
<dbReference type="EMBL" id="BAAATD010000005">
    <property type="protein sequence ID" value="GAA2605437.1"/>
    <property type="molecule type" value="Genomic_DNA"/>
</dbReference>
<dbReference type="NCBIfam" id="TIGR01031">
    <property type="entry name" value="rpmF_bact"/>
    <property type="match status" value="1"/>
</dbReference>
<dbReference type="Pfam" id="PF01783">
    <property type="entry name" value="Ribosomal_L32p"/>
    <property type="match status" value="1"/>
</dbReference>
<name>A0ABP6C6Z9_9ACTN</name>
<feature type="compositionally biased region" description="Basic residues" evidence="6">
    <location>
        <begin position="1"/>
        <end position="19"/>
    </location>
</feature>
<dbReference type="HAMAP" id="MF_00340">
    <property type="entry name" value="Ribosomal_bL32"/>
    <property type="match status" value="1"/>
</dbReference>
<dbReference type="RefSeq" id="WP_344543664.1">
    <property type="nucleotide sequence ID" value="NZ_BAAATD010000005.1"/>
</dbReference>
<dbReference type="GO" id="GO:0005840">
    <property type="term" value="C:ribosome"/>
    <property type="evidence" value="ECO:0007669"/>
    <property type="project" value="UniProtKB-KW"/>
</dbReference>
<comment type="similarity">
    <text evidence="1 5">Belongs to the bacterial ribosomal protein bL32 family.</text>
</comment>
<evidence type="ECO:0000256" key="5">
    <source>
        <dbReference type="HAMAP-Rule" id="MF_00340"/>
    </source>
</evidence>
<evidence type="ECO:0000256" key="4">
    <source>
        <dbReference type="ARBA" id="ARBA00035178"/>
    </source>
</evidence>
<evidence type="ECO:0000313" key="8">
    <source>
        <dbReference type="Proteomes" id="UP001501509"/>
    </source>
</evidence>
<dbReference type="SUPFAM" id="SSF57829">
    <property type="entry name" value="Zn-binding ribosomal proteins"/>
    <property type="match status" value="1"/>
</dbReference>
<evidence type="ECO:0000256" key="2">
    <source>
        <dbReference type="ARBA" id="ARBA00022980"/>
    </source>
</evidence>
<proteinExistence type="inferred from homology"/>
<accession>A0ABP6C6Z9</accession>